<protein>
    <submittedName>
        <fullName evidence="3">Ig-like domain-containing protein</fullName>
    </submittedName>
</protein>
<evidence type="ECO:0000313" key="3">
    <source>
        <dbReference type="WBParaSite" id="jg11823.2"/>
    </source>
</evidence>
<accession>A0A915CSN9</accession>
<evidence type="ECO:0000313" key="2">
    <source>
        <dbReference type="Proteomes" id="UP000887574"/>
    </source>
</evidence>
<dbReference type="FunFam" id="2.60.40.10:FF:000130">
    <property type="entry name" value="Hemicentin 1"/>
    <property type="match status" value="1"/>
</dbReference>
<dbReference type="GO" id="GO:0033691">
    <property type="term" value="F:sialic acid binding"/>
    <property type="evidence" value="ECO:0007669"/>
    <property type="project" value="TreeGrafter"/>
</dbReference>
<proteinExistence type="predicted"/>
<dbReference type="GO" id="GO:0070062">
    <property type="term" value="C:extracellular exosome"/>
    <property type="evidence" value="ECO:0007669"/>
    <property type="project" value="TreeGrafter"/>
</dbReference>
<feature type="domain" description="Ig-like" evidence="1">
    <location>
        <begin position="373"/>
        <end position="462"/>
    </location>
</feature>
<dbReference type="GO" id="GO:0050859">
    <property type="term" value="P:negative regulation of B cell receptor signaling pathway"/>
    <property type="evidence" value="ECO:0007669"/>
    <property type="project" value="TreeGrafter"/>
</dbReference>
<feature type="domain" description="Ig-like" evidence="1">
    <location>
        <begin position="283"/>
        <end position="368"/>
    </location>
</feature>
<dbReference type="FunFam" id="2.60.40.10:FF:000503">
    <property type="entry name" value="Hemicentin 1"/>
    <property type="match status" value="2"/>
</dbReference>
<dbReference type="InterPro" id="IPR007110">
    <property type="entry name" value="Ig-like_dom"/>
</dbReference>
<keyword evidence="2" id="KW-1185">Reference proteome</keyword>
<dbReference type="GO" id="GO:0009897">
    <property type="term" value="C:external side of plasma membrane"/>
    <property type="evidence" value="ECO:0007669"/>
    <property type="project" value="TreeGrafter"/>
</dbReference>
<dbReference type="Proteomes" id="UP000887574">
    <property type="component" value="Unplaced"/>
</dbReference>
<dbReference type="SMART" id="SM00408">
    <property type="entry name" value="IGc2"/>
    <property type="match status" value="6"/>
</dbReference>
<dbReference type="InterPro" id="IPR013098">
    <property type="entry name" value="Ig_I-set"/>
</dbReference>
<dbReference type="InterPro" id="IPR013783">
    <property type="entry name" value="Ig-like_fold"/>
</dbReference>
<dbReference type="GO" id="GO:0042609">
    <property type="term" value="F:CD4 receptor binding"/>
    <property type="evidence" value="ECO:0007669"/>
    <property type="project" value="TreeGrafter"/>
</dbReference>
<feature type="domain" description="Ig-like" evidence="1">
    <location>
        <begin position="561"/>
        <end position="601"/>
    </location>
</feature>
<feature type="domain" description="Ig-like" evidence="1">
    <location>
        <begin position="71"/>
        <end position="178"/>
    </location>
</feature>
<name>A0A915CSN9_9BILA</name>
<dbReference type="SUPFAM" id="SSF48726">
    <property type="entry name" value="Immunoglobulin"/>
    <property type="match status" value="7"/>
</dbReference>
<sequence length="675" mass="73466">MDSKTSITWLFNNSNVLPSNSKSSALGSSTSDNRLFITEAGKHNHGLYSCLVRNSIGESSKTFNLTVLVPPKFASETYEENVKVIVEHLHELSCPVGEGNPEPHIQWLIDGHPINGDQLEKPSADQPTPTTISKLDSEGNVQAKSSVLAEGKKLAIIGSEAARFRYTCVLKNEAGTVSRDYFVQFITSPKMAETIGSPVDVFEGNSVTFECPISTPLEALKISWQKEGTLIPEDSPKYSISLDRTRLVVVNVRRDDQTAYTCIAENEGGIAEASFSLKVLVPPQIEGSTVEQLVVIEGEELDLQCTVDGVPAPQITWTKDNQPIPSKIRLLNDDRFLYLEEVFIEDAGFYVCDAVNSAGKARKTFEVQVVVQPELTGAEKVTKLETLLSHPISFDCELAQAAEVELVWTRQGIPLHPKDEGVQLLNGGHKLTLLKPIIEDAGMYSCVATNKAGESKKDFKLEILVAPKILSMSRDAKVIENSSLILDCEAEGSPIPTVTWTKDGQPVQVSTPDDSLQLLSDGQQLKINNANANHQGIYGCSARNKVSSAGLTFKVDVILRPAILDTAFQRVIEVVEGEDASFTCPVKTANFEGEITWQKDNEPISLDMVKFSTVHSNKQLMLLNLGQSTGAIGYFAGGPPADQHYQPVDQPDINQLADGGCGGLFPRISNQPVDG</sequence>
<dbReference type="GO" id="GO:0019903">
    <property type="term" value="F:protein phosphatase binding"/>
    <property type="evidence" value="ECO:0007669"/>
    <property type="project" value="TreeGrafter"/>
</dbReference>
<dbReference type="PROSITE" id="PS50835">
    <property type="entry name" value="IG_LIKE"/>
    <property type="match status" value="7"/>
</dbReference>
<feature type="domain" description="Ig-like" evidence="1">
    <location>
        <begin position="1"/>
        <end position="66"/>
    </location>
</feature>
<dbReference type="PANTHER" id="PTHR46958">
    <property type="entry name" value="B-CELL RECEPTOR CD22"/>
    <property type="match status" value="1"/>
</dbReference>
<dbReference type="InterPro" id="IPR003599">
    <property type="entry name" value="Ig_sub"/>
</dbReference>
<organism evidence="2 3">
    <name type="scientific">Ditylenchus dipsaci</name>
    <dbReference type="NCBI Taxonomy" id="166011"/>
    <lineage>
        <taxon>Eukaryota</taxon>
        <taxon>Metazoa</taxon>
        <taxon>Ecdysozoa</taxon>
        <taxon>Nematoda</taxon>
        <taxon>Chromadorea</taxon>
        <taxon>Rhabditida</taxon>
        <taxon>Tylenchina</taxon>
        <taxon>Tylenchomorpha</taxon>
        <taxon>Sphaerularioidea</taxon>
        <taxon>Anguinidae</taxon>
        <taxon>Anguininae</taxon>
        <taxon>Ditylenchus</taxon>
    </lineage>
</organism>
<evidence type="ECO:0000259" key="1">
    <source>
        <dbReference type="PROSITE" id="PS50835"/>
    </source>
</evidence>
<dbReference type="AlphaFoldDB" id="A0A915CSN9"/>
<reference evidence="3" key="1">
    <citation type="submission" date="2022-11" db="UniProtKB">
        <authorList>
            <consortium name="WormBaseParasite"/>
        </authorList>
    </citation>
    <scope>IDENTIFICATION</scope>
</reference>
<dbReference type="GO" id="GO:0055037">
    <property type="term" value="C:recycling endosome"/>
    <property type="evidence" value="ECO:0007669"/>
    <property type="project" value="TreeGrafter"/>
</dbReference>
<dbReference type="GO" id="GO:0005769">
    <property type="term" value="C:early endosome"/>
    <property type="evidence" value="ECO:0007669"/>
    <property type="project" value="TreeGrafter"/>
</dbReference>
<dbReference type="InterPro" id="IPR003598">
    <property type="entry name" value="Ig_sub2"/>
</dbReference>
<dbReference type="CDD" id="cd00096">
    <property type="entry name" value="Ig"/>
    <property type="match status" value="1"/>
</dbReference>
<dbReference type="SMART" id="SM00409">
    <property type="entry name" value="IG"/>
    <property type="match status" value="7"/>
</dbReference>
<dbReference type="PANTHER" id="PTHR46958:SF1">
    <property type="entry name" value="B-CELL RECEPTOR CD22"/>
    <property type="match status" value="1"/>
</dbReference>
<dbReference type="Pfam" id="PF07679">
    <property type="entry name" value="I-set"/>
    <property type="match status" value="5"/>
</dbReference>
<dbReference type="WBParaSite" id="jg11823.2">
    <property type="protein sequence ID" value="jg11823.2"/>
    <property type="gene ID" value="jg11823"/>
</dbReference>
<dbReference type="InterPro" id="IPR036179">
    <property type="entry name" value="Ig-like_dom_sf"/>
</dbReference>
<dbReference type="Gene3D" id="2.60.40.10">
    <property type="entry name" value="Immunoglobulins"/>
    <property type="match status" value="7"/>
</dbReference>
<feature type="domain" description="Ig-like" evidence="1">
    <location>
        <begin position="189"/>
        <end position="276"/>
    </location>
</feature>
<feature type="domain" description="Ig-like" evidence="1">
    <location>
        <begin position="467"/>
        <end position="552"/>
    </location>
</feature>